<sequence length="128" mass="15105">MIIIIKATHKEHYFFLEKKKRRRWDGDEVPGSPSSDGVARVGEMVEWGGQAISEQEELYHSAREKTQNQEKIRRINKKPTKSGGEAIIKLEKDEKQEMKSRKIKNAGFRTNRVTQQEWSIHYCVSWFR</sequence>
<gene>
    <name evidence="1" type="ORF">JTE90_014313</name>
</gene>
<reference evidence="1 2" key="1">
    <citation type="journal article" date="2022" name="Nat. Ecol. Evol.">
        <title>A masculinizing supergene underlies an exaggerated male reproductive morph in a spider.</title>
        <authorList>
            <person name="Hendrickx F."/>
            <person name="De Corte Z."/>
            <person name="Sonet G."/>
            <person name="Van Belleghem S.M."/>
            <person name="Kostlbacher S."/>
            <person name="Vangestel C."/>
        </authorList>
    </citation>
    <scope>NUCLEOTIDE SEQUENCE [LARGE SCALE GENOMIC DNA]</scope>
    <source>
        <strain evidence="1">W744_W776</strain>
    </source>
</reference>
<accession>A0AAV6UVC6</accession>
<dbReference type="EMBL" id="JAFNEN010000250">
    <property type="protein sequence ID" value="KAG8188074.1"/>
    <property type="molecule type" value="Genomic_DNA"/>
</dbReference>
<protein>
    <submittedName>
        <fullName evidence="1">Uncharacterized protein</fullName>
    </submittedName>
</protein>
<evidence type="ECO:0000313" key="2">
    <source>
        <dbReference type="Proteomes" id="UP000827092"/>
    </source>
</evidence>
<dbReference type="AlphaFoldDB" id="A0AAV6UVC6"/>
<evidence type="ECO:0000313" key="1">
    <source>
        <dbReference type="EMBL" id="KAG8188074.1"/>
    </source>
</evidence>
<organism evidence="1 2">
    <name type="scientific">Oedothorax gibbosus</name>
    <dbReference type="NCBI Taxonomy" id="931172"/>
    <lineage>
        <taxon>Eukaryota</taxon>
        <taxon>Metazoa</taxon>
        <taxon>Ecdysozoa</taxon>
        <taxon>Arthropoda</taxon>
        <taxon>Chelicerata</taxon>
        <taxon>Arachnida</taxon>
        <taxon>Araneae</taxon>
        <taxon>Araneomorphae</taxon>
        <taxon>Entelegynae</taxon>
        <taxon>Araneoidea</taxon>
        <taxon>Linyphiidae</taxon>
        <taxon>Erigoninae</taxon>
        <taxon>Oedothorax</taxon>
    </lineage>
</organism>
<name>A0AAV6UVC6_9ARAC</name>
<keyword evidence="2" id="KW-1185">Reference proteome</keyword>
<dbReference type="Proteomes" id="UP000827092">
    <property type="component" value="Unassembled WGS sequence"/>
</dbReference>
<proteinExistence type="predicted"/>
<comment type="caution">
    <text evidence="1">The sequence shown here is derived from an EMBL/GenBank/DDBJ whole genome shotgun (WGS) entry which is preliminary data.</text>
</comment>